<dbReference type="AlphaFoldDB" id="D8P9M3"/>
<organism evidence="1 2">
    <name type="scientific">Nitrospira defluvii</name>
    <dbReference type="NCBI Taxonomy" id="330214"/>
    <lineage>
        <taxon>Bacteria</taxon>
        <taxon>Pseudomonadati</taxon>
        <taxon>Nitrospirota</taxon>
        <taxon>Nitrospiria</taxon>
        <taxon>Nitrospirales</taxon>
        <taxon>Nitrospiraceae</taxon>
        <taxon>Nitrospira</taxon>
    </lineage>
</organism>
<reference evidence="1 2" key="1">
    <citation type="journal article" date="2010" name="Proc. Natl. Acad. Sci. U.S.A.">
        <title>A Nitrospira metagenome illuminates the physiology and evolution of globally important nitrite-oxidizing bacteria.</title>
        <authorList>
            <person name="Lucker S."/>
            <person name="Wagner M."/>
            <person name="Maixner F."/>
            <person name="Pelletier E."/>
            <person name="Koch H."/>
            <person name="Vacherie B."/>
            <person name="Rattei T."/>
            <person name="Sinninghe Damste J."/>
            <person name="Spieck E."/>
            <person name="Le Paslier D."/>
            <person name="Daims H."/>
        </authorList>
    </citation>
    <scope>NUCLEOTIDE SEQUENCE [LARGE SCALE GENOMIC DNA]</scope>
</reference>
<dbReference type="Proteomes" id="UP000001660">
    <property type="component" value="Chromosome"/>
</dbReference>
<accession>D8P9M3</accession>
<proteinExistence type="predicted"/>
<gene>
    <name evidence="1" type="ORF">NIDE0148</name>
</gene>
<evidence type="ECO:0000313" key="2">
    <source>
        <dbReference type="Proteomes" id="UP000001660"/>
    </source>
</evidence>
<evidence type="ECO:0000313" key="1">
    <source>
        <dbReference type="EMBL" id="CBK39932.1"/>
    </source>
</evidence>
<sequence>MPYGELLSDARTPLADFFRILLGVVARRGTLGRSRLVPATTLGYTAACLAGARPTRSVNHAENMADCCPDRCAESRSPLCPRG</sequence>
<keyword evidence="2" id="KW-1185">Reference proteome</keyword>
<name>D8P9M3_9BACT</name>
<dbReference type="STRING" id="330214.NIDE0148"/>
<dbReference type="KEGG" id="nde:NIDE0148"/>
<dbReference type="HOGENOM" id="CLU_2536352_0_0_0"/>
<dbReference type="EMBL" id="FP929003">
    <property type="protein sequence ID" value="CBK39932.1"/>
    <property type="molecule type" value="Genomic_DNA"/>
</dbReference>
<protein>
    <submittedName>
        <fullName evidence="1">Uncharacterized protein</fullName>
    </submittedName>
</protein>